<feature type="region of interest" description="Disordered" evidence="7">
    <location>
        <begin position="173"/>
        <end position="195"/>
    </location>
</feature>
<dbReference type="AlphaFoldDB" id="A0A2U1QJQ9"/>
<evidence type="ECO:0000313" key="10">
    <source>
        <dbReference type="Proteomes" id="UP000245207"/>
    </source>
</evidence>
<evidence type="ECO:0000259" key="8">
    <source>
        <dbReference type="PROSITE" id="PS51754"/>
    </source>
</evidence>
<evidence type="ECO:0000256" key="5">
    <source>
        <dbReference type="ARBA" id="ARBA00023242"/>
    </source>
</evidence>
<dbReference type="STRING" id="35608.A0A2U1QJQ9"/>
<dbReference type="Pfam" id="PF04844">
    <property type="entry name" value="Ovate"/>
    <property type="match status" value="1"/>
</dbReference>
<gene>
    <name evidence="9" type="ORF">CTI12_AA020970</name>
</gene>
<feature type="compositionally biased region" description="Basic and acidic residues" evidence="7">
    <location>
        <begin position="173"/>
        <end position="188"/>
    </location>
</feature>
<name>A0A2U1QJQ9_ARTAN</name>
<keyword evidence="4 6" id="KW-0804">Transcription</keyword>
<keyword evidence="2 6" id="KW-0678">Repressor</keyword>
<proteinExistence type="predicted"/>
<dbReference type="PROSITE" id="PS51754">
    <property type="entry name" value="OVATE"/>
    <property type="match status" value="1"/>
</dbReference>
<reference evidence="9 10" key="1">
    <citation type="journal article" date="2018" name="Mol. Plant">
        <title>The genome of Artemisia annua provides insight into the evolution of Asteraceae family and artemisinin biosynthesis.</title>
        <authorList>
            <person name="Shen Q."/>
            <person name="Zhang L."/>
            <person name="Liao Z."/>
            <person name="Wang S."/>
            <person name="Yan T."/>
            <person name="Shi P."/>
            <person name="Liu M."/>
            <person name="Fu X."/>
            <person name="Pan Q."/>
            <person name="Wang Y."/>
            <person name="Lv Z."/>
            <person name="Lu X."/>
            <person name="Zhang F."/>
            <person name="Jiang W."/>
            <person name="Ma Y."/>
            <person name="Chen M."/>
            <person name="Hao X."/>
            <person name="Li L."/>
            <person name="Tang Y."/>
            <person name="Lv G."/>
            <person name="Zhou Y."/>
            <person name="Sun X."/>
            <person name="Brodelius P.E."/>
            <person name="Rose J.K.C."/>
            <person name="Tang K."/>
        </authorList>
    </citation>
    <scope>NUCLEOTIDE SEQUENCE [LARGE SCALE GENOMIC DNA]</scope>
    <source>
        <strain evidence="10">cv. Huhao1</strain>
        <tissue evidence="9">Leaf</tissue>
    </source>
</reference>
<dbReference type="EMBL" id="PKPP01000075">
    <property type="protein sequence ID" value="PWA98259.1"/>
    <property type="molecule type" value="Genomic_DNA"/>
</dbReference>
<dbReference type="NCBIfam" id="TIGR01568">
    <property type="entry name" value="A_thal_3678"/>
    <property type="match status" value="1"/>
</dbReference>
<dbReference type="Proteomes" id="UP000245207">
    <property type="component" value="Unassembled WGS sequence"/>
</dbReference>
<comment type="subcellular location">
    <subcellularLocation>
        <location evidence="1 6">Nucleus</location>
    </subcellularLocation>
</comment>
<dbReference type="PANTHER" id="PTHR33057:SF82">
    <property type="entry name" value="TRANSCRIPTION REPRESSOR OFP5"/>
    <property type="match status" value="1"/>
</dbReference>
<evidence type="ECO:0000256" key="3">
    <source>
        <dbReference type="ARBA" id="ARBA00023015"/>
    </source>
</evidence>
<sequence>MMKWGRKKMLQTTSSASLKSNVSLKTWFLKFKKMKDGAELKSGNDRVYREMYDDENILCNSSYRLNVSPVSSASFKKMVANERTMREFISEETPFERTQIKHLQEQKSRKDKVGDVVSENKPEIIIQVASNDCLKSNSNVDNLETRRSKLDTSLEKEWQKLKNMKREEIMLKNEKQRKSVDVRQETQRKRTKQGRKVNVYSPRIKAIEDLKKTRLKMNKEKVIKDAFRTCHDSFAIIKSSYDPQKDFRDSMIEMIIENGIKKREELEELLACYLTLNCNEYHDLIVKVFQQVWLELSQVQFDPYFQLLL</sequence>
<dbReference type="InterPro" id="IPR038933">
    <property type="entry name" value="Ovate"/>
</dbReference>
<accession>A0A2U1QJQ9</accession>
<dbReference type="PANTHER" id="PTHR33057">
    <property type="entry name" value="TRANSCRIPTION REPRESSOR OFP7-RELATED"/>
    <property type="match status" value="1"/>
</dbReference>
<evidence type="ECO:0000256" key="1">
    <source>
        <dbReference type="ARBA" id="ARBA00004123"/>
    </source>
</evidence>
<dbReference type="OrthoDB" id="1928390at2759"/>
<comment type="caution">
    <text evidence="9">The sequence shown here is derived from an EMBL/GenBank/DDBJ whole genome shotgun (WGS) entry which is preliminary data.</text>
</comment>
<keyword evidence="3 6" id="KW-0805">Transcription regulation</keyword>
<comment type="function">
    <text evidence="6">Transcriptional repressor that regulates multiple aspects of plant growth and development.</text>
</comment>
<dbReference type="GO" id="GO:0005634">
    <property type="term" value="C:nucleus"/>
    <property type="evidence" value="ECO:0007669"/>
    <property type="project" value="UniProtKB-SubCell"/>
</dbReference>
<feature type="domain" description="OVATE" evidence="8">
    <location>
        <begin position="236"/>
        <end position="295"/>
    </location>
</feature>
<protein>
    <recommendedName>
        <fullName evidence="6">Transcription repressor</fullName>
    </recommendedName>
    <alternativeName>
        <fullName evidence="6">Ovate family protein</fullName>
    </alternativeName>
</protein>
<evidence type="ECO:0000256" key="4">
    <source>
        <dbReference type="ARBA" id="ARBA00023163"/>
    </source>
</evidence>
<keyword evidence="10" id="KW-1185">Reference proteome</keyword>
<dbReference type="GO" id="GO:0045892">
    <property type="term" value="P:negative regulation of DNA-templated transcription"/>
    <property type="evidence" value="ECO:0007669"/>
    <property type="project" value="UniProtKB-UniRule"/>
</dbReference>
<evidence type="ECO:0000256" key="7">
    <source>
        <dbReference type="SAM" id="MobiDB-lite"/>
    </source>
</evidence>
<keyword evidence="5 6" id="KW-0539">Nucleus</keyword>
<evidence type="ECO:0000313" key="9">
    <source>
        <dbReference type="EMBL" id="PWA98259.1"/>
    </source>
</evidence>
<organism evidence="9 10">
    <name type="scientific">Artemisia annua</name>
    <name type="common">Sweet wormwood</name>
    <dbReference type="NCBI Taxonomy" id="35608"/>
    <lineage>
        <taxon>Eukaryota</taxon>
        <taxon>Viridiplantae</taxon>
        <taxon>Streptophyta</taxon>
        <taxon>Embryophyta</taxon>
        <taxon>Tracheophyta</taxon>
        <taxon>Spermatophyta</taxon>
        <taxon>Magnoliopsida</taxon>
        <taxon>eudicotyledons</taxon>
        <taxon>Gunneridae</taxon>
        <taxon>Pentapetalae</taxon>
        <taxon>asterids</taxon>
        <taxon>campanulids</taxon>
        <taxon>Asterales</taxon>
        <taxon>Asteraceae</taxon>
        <taxon>Asteroideae</taxon>
        <taxon>Anthemideae</taxon>
        <taxon>Artemisiinae</taxon>
        <taxon>Artemisia</taxon>
    </lineage>
</organism>
<evidence type="ECO:0000256" key="2">
    <source>
        <dbReference type="ARBA" id="ARBA00022491"/>
    </source>
</evidence>
<evidence type="ECO:0000256" key="6">
    <source>
        <dbReference type="RuleBase" id="RU367028"/>
    </source>
</evidence>
<dbReference type="InterPro" id="IPR006458">
    <property type="entry name" value="Ovate_C"/>
</dbReference>